<dbReference type="PANTHER" id="PTHR22683">
    <property type="entry name" value="SPORULATION PROTEIN RELATED"/>
    <property type="match status" value="1"/>
</dbReference>
<feature type="domain" description="FtsK" evidence="19">
    <location>
        <begin position="454"/>
        <end position="673"/>
    </location>
</feature>
<dbReference type="AlphaFoldDB" id="A0A318TEZ9"/>
<keyword evidence="4" id="KW-1003">Cell membrane</keyword>
<evidence type="ECO:0000256" key="13">
    <source>
        <dbReference type="ARBA" id="ARBA00023306"/>
    </source>
</evidence>
<protein>
    <recommendedName>
        <fullName evidence="3">DNA translocase FtsK</fullName>
    </recommendedName>
</protein>
<dbReference type="InterPro" id="IPR036388">
    <property type="entry name" value="WH-like_DNA-bd_sf"/>
</dbReference>
<feature type="transmembrane region" description="Helical" evidence="18">
    <location>
        <begin position="160"/>
        <end position="186"/>
    </location>
</feature>
<evidence type="ECO:0000313" key="20">
    <source>
        <dbReference type="EMBL" id="PYF02420.1"/>
    </source>
</evidence>
<organism evidence="20 21">
    <name type="scientific">Rhodopseudomonas faecalis</name>
    <dbReference type="NCBI Taxonomy" id="99655"/>
    <lineage>
        <taxon>Bacteria</taxon>
        <taxon>Pseudomonadati</taxon>
        <taxon>Pseudomonadota</taxon>
        <taxon>Alphaproteobacteria</taxon>
        <taxon>Hyphomicrobiales</taxon>
        <taxon>Nitrobacteraceae</taxon>
        <taxon>Rhodopseudomonas</taxon>
    </lineage>
</organism>
<feature type="region of interest" description="Disordered" evidence="17">
    <location>
        <begin position="245"/>
        <end position="341"/>
    </location>
</feature>
<keyword evidence="12 18" id="KW-0472">Membrane</keyword>
<keyword evidence="8" id="KW-0159">Chromosome partition</keyword>
<feature type="transmembrane region" description="Helical" evidence="18">
    <location>
        <begin position="130"/>
        <end position="148"/>
    </location>
</feature>
<feature type="transmembrane region" description="Helical" evidence="18">
    <location>
        <begin position="107"/>
        <end position="124"/>
    </location>
</feature>
<feature type="compositionally biased region" description="Acidic residues" evidence="17">
    <location>
        <begin position="278"/>
        <end position="295"/>
    </location>
</feature>
<keyword evidence="7 16" id="KW-0547">Nucleotide-binding</keyword>
<dbReference type="InterPro" id="IPR002543">
    <property type="entry name" value="FtsK_dom"/>
</dbReference>
<evidence type="ECO:0000256" key="18">
    <source>
        <dbReference type="SAM" id="Phobius"/>
    </source>
</evidence>
<comment type="function">
    <text evidence="14">Essential cell division protein that coordinates cell division and chromosome segregation. The N-terminus is involved in assembly of the cell-division machinery. The C-terminus functions as a DNA motor that moves dsDNA in an ATP-dependent manner towards the dif recombination site, which is located within the replication terminus region. Translocation stops specifically at Xer-dif sites, where FtsK interacts with the Xer recombinase, allowing activation of chromosome unlinking by recombination. FtsK orienting polar sequences (KOPS) guide the direction of DNA translocation. FtsK can remove proteins from DNA as it translocates, but translocation stops specifically at XerCD-dif site, thereby preventing removal of XerC and XerD from dif.</text>
</comment>
<keyword evidence="10 18" id="KW-1133">Transmembrane helix</keyword>
<keyword evidence="5" id="KW-0132">Cell division</keyword>
<dbReference type="PROSITE" id="PS50901">
    <property type="entry name" value="FTSK"/>
    <property type="match status" value="1"/>
</dbReference>
<comment type="subcellular location">
    <subcellularLocation>
        <location evidence="1">Cell membrane</location>
        <topology evidence="1">Multi-pass membrane protein</topology>
    </subcellularLocation>
</comment>
<feature type="transmembrane region" description="Helical" evidence="18">
    <location>
        <begin position="74"/>
        <end position="95"/>
    </location>
</feature>
<dbReference type="Pfam" id="PF09397">
    <property type="entry name" value="FtsK_gamma"/>
    <property type="match status" value="1"/>
</dbReference>
<dbReference type="Gene3D" id="3.40.50.300">
    <property type="entry name" value="P-loop containing nucleotide triphosphate hydrolases"/>
    <property type="match status" value="1"/>
</dbReference>
<comment type="caution">
    <text evidence="20">The sequence shown here is derived from an EMBL/GenBank/DDBJ whole genome shotgun (WGS) entry which is preliminary data.</text>
</comment>
<keyword evidence="6 18" id="KW-0812">Transmembrane</keyword>
<dbReference type="Pfam" id="PF13491">
    <property type="entry name" value="FtsK_4TM"/>
    <property type="match status" value="1"/>
</dbReference>
<dbReference type="Gene3D" id="3.30.980.40">
    <property type="match status" value="1"/>
</dbReference>
<dbReference type="SMART" id="SM00382">
    <property type="entry name" value="AAA"/>
    <property type="match status" value="1"/>
</dbReference>
<dbReference type="GO" id="GO:0005886">
    <property type="term" value="C:plasma membrane"/>
    <property type="evidence" value="ECO:0007669"/>
    <property type="project" value="UniProtKB-SubCell"/>
</dbReference>
<evidence type="ECO:0000256" key="15">
    <source>
        <dbReference type="ARBA" id="ARBA00025923"/>
    </source>
</evidence>
<evidence type="ECO:0000256" key="8">
    <source>
        <dbReference type="ARBA" id="ARBA00022829"/>
    </source>
</evidence>
<evidence type="ECO:0000256" key="6">
    <source>
        <dbReference type="ARBA" id="ARBA00022692"/>
    </source>
</evidence>
<dbReference type="GO" id="GO:0051301">
    <property type="term" value="P:cell division"/>
    <property type="evidence" value="ECO:0007669"/>
    <property type="project" value="UniProtKB-KW"/>
</dbReference>
<dbReference type="Proteomes" id="UP000248148">
    <property type="component" value="Unassembled WGS sequence"/>
</dbReference>
<evidence type="ECO:0000256" key="16">
    <source>
        <dbReference type="PROSITE-ProRule" id="PRU00289"/>
    </source>
</evidence>
<dbReference type="EMBL" id="QJTI01000012">
    <property type="protein sequence ID" value="PYF02420.1"/>
    <property type="molecule type" value="Genomic_DNA"/>
</dbReference>
<evidence type="ECO:0000256" key="1">
    <source>
        <dbReference type="ARBA" id="ARBA00004651"/>
    </source>
</evidence>
<keyword evidence="21" id="KW-1185">Reference proteome</keyword>
<feature type="binding site" evidence="16">
    <location>
        <begin position="471"/>
        <end position="478"/>
    </location>
    <ligand>
        <name>ATP</name>
        <dbReference type="ChEBI" id="CHEBI:30616"/>
    </ligand>
</feature>
<dbReference type="InterPro" id="IPR003593">
    <property type="entry name" value="AAA+_ATPase"/>
</dbReference>
<dbReference type="CDD" id="cd01127">
    <property type="entry name" value="TrwB_TraG_TraD_VirD4"/>
    <property type="match status" value="1"/>
</dbReference>
<evidence type="ECO:0000256" key="7">
    <source>
        <dbReference type="ARBA" id="ARBA00022741"/>
    </source>
</evidence>
<evidence type="ECO:0000256" key="12">
    <source>
        <dbReference type="ARBA" id="ARBA00023136"/>
    </source>
</evidence>
<accession>A0A318TEZ9</accession>
<keyword evidence="11" id="KW-0238">DNA-binding</keyword>
<keyword evidence="13" id="KW-0131">Cell cycle</keyword>
<evidence type="ECO:0000256" key="5">
    <source>
        <dbReference type="ARBA" id="ARBA00022618"/>
    </source>
</evidence>
<dbReference type="InterPro" id="IPR025199">
    <property type="entry name" value="FtsK_4TM"/>
</dbReference>
<dbReference type="PANTHER" id="PTHR22683:SF41">
    <property type="entry name" value="DNA TRANSLOCASE FTSK"/>
    <property type="match status" value="1"/>
</dbReference>
<dbReference type="InterPro" id="IPR027417">
    <property type="entry name" value="P-loop_NTPase"/>
</dbReference>
<evidence type="ECO:0000256" key="17">
    <source>
        <dbReference type="SAM" id="MobiDB-lite"/>
    </source>
</evidence>
<gene>
    <name evidence="20" type="ORF">BJ122_11282</name>
</gene>
<reference evidence="20 21" key="1">
    <citation type="submission" date="2018-06" db="EMBL/GenBank/DDBJ databases">
        <title>Genomic Encyclopedia of Archaeal and Bacterial Type Strains, Phase II (KMG-II): from individual species to whole genera.</title>
        <authorList>
            <person name="Goeker M."/>
        </authorList>
    </citation>
    <scope>NUCLEOTIDE SEQUENCE [LARGE SCALE GENOMIC DNA]</scope>
    <source>
        <strain evidence="20 21">JCM 11668</strain>
    </source>
</reference>
<dbReference type="SUPFAM" id="SSF46785">
    <property type="entry name" value="Winged helix' DNA-binding domain"/>
    <property type="match status" value="1"/>
</dbReference>
<comment type="similarity">
    <text evidence="2">Belongs to the FtsK/SpoIIIE/SftA family.</text>
</comment>
<evidence type="ECO:0000256" key="4">
    <source>
        <dbReference type="ARBA" id="ARBA00022475"/>
    </source>
</evidence>
<evidence type="ECO:0000256" key="11">
    <source>
        <dbReference type="ARBA" id="ARBA00023125"/>
    </source>
</evidence>
<comment type="subunit">
    <text evidence="15">Homohexamer. Forms a ring that surrounds DNA.</text>
</comment>
<dbReference type="Gene3D" id="1.10.10.10">
    <property type="entry name" value="Winged helix-like DNA-binding domain superfamily/Winged helix DNA-binding domain"/>
    <property type="match status" value="1"/>
</dbReference>
<dbReference type="Pfam" id="PF01580">
    <property type="entry name" value="FtsK_SpoIIIE"/>
    <property type="match status" value="1"/>
</dbReference>
<feature type="transmembrane region" description="Helical" evidence="18">
    <location>
        <begin position="26"/>
        <end position="47"/>
    </location>
</feature>
<dbReference type="InterPro" id="IPR041027">
    <property type="entry name" value="FtsK_alpha"/>
</dbReference>
<dbReference type="GO" id="GO:0005524">
    <property type="term" value="F:ATP binding"/>
    <property type="evidence" value="ECO:0007669"/>
    <property type="project" value="UniProtKB-UniRule"/>
</dbReference>
<name>A0A318TEZ9_9BRAD</name>
<evidence type="ECO:0000259" key="19">
    <source>
        <dbReference type="PROSITE" id="PS50901"/>
    </source>
</evidence>
<dbReference type="GO" id="GO:0003677">
    <property type="term" value="F:DNA binding"/>
    <property type="evidence" value="ECO:0007669"/>
    <property type="project" value="UniProtKB-KW"/>
</dbReference>
<evidence type="ECO:0000256" key="10">
    <source>
        <dbReference type="ARBA" id="ARBA00022989"/>
    </source>
</evidence>
<keyword evidence="9 16" id="KW-0067">ATP-binding</keyword>
<dbReference type="InterPro" id="IPR018541">
    <property type="entry name" value="Ftsk_gamma"/>
</dbReference>
<evidence type="ECO:0000256" key="3">
    <source>
        <dbReference type="ARBA" id="ARBA00020887"/>
    </source>
</evidence>
<proteinExistence type="inferred from homology"/>
<dbReference type="Pfam" id="PF17854">
    <property type="entry name" value="FtsK_alpha"/>
    <property type="match status" value="1"/>
</dbReference>
<dbReference type="InterPro" id="IPR050206">
    <property type="entry name" value="FtsK/SpoIIIE/SftA"/>
</dbReference>
<sequence length="820" mass="88478">MERVIPLVAHLPHSIREMLARRLRELAGLGLIGAAIAAAAALMSWSVQDPSLSHATSRKINNFLGYPGAIGADLAMQILGLGAIMTVLTVAVWGWRMMMHRPFDREALRIAAWILGTAIASGLASCFPTVGTWPLPTGIGGVVGDALVRAPAVVFGPPGFLYRVVLGSIFAVAMVGCFLVACGFGAREPEPTPIETDDAPLELDDDRDGGSALLGWVVHAAMSLKARVTRLATLGYRALVSSAPTGRAASFERQEPVLGMRPSPSIAPQADDPRGLDEEPDEPDFEPEDEEDDEPPVVRAPRKKASSRQPARKPASRFELPPVSVLTAPRAADRQPLSKTELETNSRALEGVLQDFGVRGEIIKAHPGPVVTLYELEPAPGIKSSRVIGLADDIARSMSALSARVAVVPGRNAIGIELPNPHREKVYLRELLSMKDSNETVHKLPLCLGKNIGGESIIVDLARMPHLLIAGTTGSGKSVAINTMILSLVYRLRPDQCRLIMVDPKMLELSVYDGIPHLLTPVVTDPKKAVVALKWAVREMEERYKKMAKLGVRNIDGYNNRLGEAKARGEELTRTVHTGFDKETGKAIYEEEKLDLEPLPYIVIIVDEMADLMMVAGKDIEGAVQRLAQMARAAGLHVILATQRPSVDVITGTIKANFPTRISFQVTSKIDSRTILGEMGAEQLLGQGDMLYMAGGGRISRVHGPFVSDEEVEKVVKHLKSQGSPEYLEAVTAEEPGEEDGAVFDSTGMGGGGDGDLFSQAVAIVKRDRKASTSYIQRRLQIGYNRAASLMERMEQEGIVGQANHAGKREILIAEDDGGF</sequence>
<dbReference type="InterPro" id="IPR036390">
    <property type="entry name" value="WH_DNA-bd_sf"/>
</dbReference>
<evidence type="ECO:0000313" key="21">
    <source>
        <dbReference type="Proteomes" id="UP000248148"/>
    </source>
</evidence>
<dbReference type="SUPFAM" id="SSF52540">
    <property type="entry name" value="P-loop containing nucleoside triphosphate hydrolases"/>
    <property type="match status" value="1"/>
</dbReference>
<feature type="compositionally biased region" description="Basic residues" evidence="17">
    <location>
        <begin position="300"/>
        <end position="315"/>
    </location>
</feature>
<dbReference type="GO" id="GO:0007059">
    <property type="term" value="P:chromosome segregation"/>
    <property type="evidence" value="ECO:0007669"/>
    <property type="project" value="UniProtKB-KW"/>
</dbReference>
<dbReference type="SMART" id="SM00843">
    <property type="entry name" value="Ftsk_gamma"/>
    <property type="match status" value="1"/>
</dbReference>
<evidence type="ECO:0000256" key="2">
    <source>
        <dbReference type="ARBA" id="ARBA00006474"/>
    </source>
</evidence>
<evidence type="ECO:0000256" key="9">
    <source>
        <dbReference type="ARBA" id="ARBA00022840"/>
    </source>
</evidence>
<evidence type="ECO:0000256" key="14">
    <source>
        <dbReference type="ARBA" id="ARBA00024784"/>
    </source>
</evidence>